<dbReference type="AlphaFoldDB" id="A0A2A2H782"/>
<dbReference type="EMBL" id="LMVM01000012">
    <property type="protein sequence ID" value="PAV05103.1"/>
    <property type="molecule type" value="Genomic_DNA"/>
</dbReference>
<accession>A0A2A2H782</accession>
<comment type="caution">
    <text evidence="1">The sequence shown here is derived from an EMBL/GenBank/DDBJ whole genome shotgun (WGS) entry which is preliminary data.</text>
</comment>
<protein>
    <submittedName>
        <fullName evidence="1">Uncharacterized protein</fullName>
    </submittedName>
</protein>
<dbReference type="Proteomes" id="UP000217784">
    <property type="component" value="Unassembled WGS sequence"/>
</dbReference>
<organism evidence="1 2">
    <name type="scientific">Methanobacterium bryantii</name>
    <dbReference type="NCBI Taxonomy" id="2161"/>
    <lineage>
        <taxon>Archaea</taxon>
        <taxon>Methanobacteriati</taxon>
        <taxon>Methanobacteriota</taxon>
        <taxon>Methanomada group</taxon>
        <taxon>Methanobacteria</taxon>
        <taxon>Methanobacteriales</taxon>
        <taxon>Methanobacteriaceae</taxon>
        <taxon>Methanobacterium</taxon>
    </lineage>
</organism>
<name>A0A2A2H782_METBR</name>
<dbReference type="OrthoDB" id="373148at2157"/>
<proteinExistence type="predicted"/>
<gene>
    <name evidence="1" type="ORF">ASJ80_12495</name>
</gene>
<dbReference type="RefSeq" id="WP_069584880.1">
    <property type="nucleotide sequence ID" value="NZ_LMVM01000012.1"/>
</dbReference>
<evidence type="ECO:0000313" key="1">
    <source>
        <dbReference type="EMBL" id="PAV05103.1"/>
    </source>
</evidence>
<keyword evidence="2" id="KW-1185">Reference proteome</keyword>
<reference evidence="1 2" key="1">
    <citation type="journal article" date="2017" name="BMC Genomics">
        <title>Genomic analysis of methanogenic archaea reveals a shift towards energy conservation.</title>
        <authorList>
            <person name="Gilmore S.P."/>
            <person name="Henske J.K."/>
            <person name="Sexton J.A."/>
            <person name="Solomon K.V."/>
            <person name="Seppala S."/>
            <person name="Yoo J.I."/>
            <person name="Huyett L.M."/>
            <person name="Pressman A."/>
            <person name="Cogan J.Z."/>
            <person name="Kivenson V."/>
            <person name="Peng X."/>
            <person name="Tan Y."/>
            <person name="Valentine D.L."/>
            <person name="O'Malley M.A."/>
        </authorList>
    </citation>
    <scope>NUCLEOTIDE SEQUENCE [LARGE SCALE GENOMIC DNA]</scope>
    <source>
        <strain evidence="1 2">M.o.H.</strain>
    </source>
</reference>
<sequence length="115" mass="13389">MNNFKRLANLKDLNKAVEQLDRTKREKENKIFKKQIRFDRVQDSKLTIISFLEGKYQGELVRNTVDEYIKNYEKEHGSLKNIANTILENKGSPKLSKIVKRGKTCLEVANGLQHV</sequence>
<evidence type="ECO:0000313" key="2">
    <source>
        <dbReference type="Proteomes" id="UP000217784"/>
    </source>
</evidence>